<organism evidence="2 3">
    <name type="scientific">Stratiformator vulcanicus</name>
    <dbReference type="NCBI Taxonomy" id="2527980"/>
    <lineage>
        <taxon>Bacteria</taxon>
        <taxon>Pseudomonadati</taxon>
        <taxon>Planctomycetota</taxon>
        <taxon>Planctomycetia</taxon>
        <taxon>Planctomycetales</taxon>
        <taxon>Planctomycetaceae</taxon>
        <taxon>Stratiformator</taxon>
    </lineage>
</organism>
<name>A0A517QXE8_9PLAN</name>
<proteinExistence type="predicted"/>
<feature type="transmembrane region" description="Helical" evidence="1">
    <location>
        <begin position="12"/>
        <end position="30"/>
    </location>
</feature>
<accession>A0A517QXE8</accession>
<reference evidence="2 3" key="1">
    <citation type="submission" date="2019-02" db="EMBL/GenBank/DDBJ databases">
        <title>Deep-cultivation of Planctomycetes and their phenomic and genomic characterization uncovers novel biology.</title>
        <authorList>
            <person name="Wiegand S."/>
            <person name="Jogler M."/>
            <person name="Boedeker C."/>
            <person name="Pinto D."/>
            <person name="Vollmers J."/>
            <person name="Rivas-Marin E."/>
            <person name="Kohn T."/>
            <person name="Peeters S.H."/>
            <person name="Heuer A."/>
            <person name="Rast P."/>
            <person name="Oberbeckmann S."/>
            <person name="Bunk B."/>
            <person name="Jeske O."/>
            <person name="Meyerdierks A."/>
            <person name="Storesund J.E."/>
            <person name="Kallscheuer N."/>
            <person name="Luecker S."/>
            <person name="Lage O.M."/>
            <person name="Pohl T."/>
            <person name="Merkel B.J."/>
            <person name="Hornburger P."/>
            <person name="Mueller R.-W."/>
            <person name="Bruemmer F."/>
            <person name="Labrenz M."/>
            <person name="Spormann A.M."/>
            <person name="Op den Camp H."/>
            <person name="Overmann J."/>
            <person name="Amann R."/>
            <person name="Jetten M.S.M."/>
            <person name="Mascher T."/>
            <person name="Medema M.H."/>
            <person name="Devos D.P."/>
            <person name="Kaster A.-K."/>
            <person name="Ovreas L."/>
            <person name="Rohde M."/>
            <person name="Galperin M.Y."/>
            <person name="Jogler C."/>
        </authorList>
    </citation>
    <scope>NUCLEOTIDE SEQUENCE [LARGE SCALE GENOMIC DNA]</scope>
    <source>
        <strain evidence="2 3">Pan189</strain>
    </source>
</reference>
<dbReference type="AlphaFoldDB" id="A0A517QXE8"/>
<keyword evidence="3" id="KW-1185">Reference proteome</keyword>
<keyword evidence="1" id="KW-0472">Membrane</keyword>
<keyword evidence="1" id="KW-0812">Transmembrane</keyword>
<evidence type="ECO:0000313" key="2">
    <source>
        <dbReference type="EMBL" id="QDT36267.1"/>
    </source>
</evidence>
<feature type="transmembrane region" description="Helical" evidence="1">
    <location>
        <begin position="50"/>
        <end position="72"/>
    </location>
</feature>
<gene>
    <name evidence="2" type="ORF">Pan189_06230</name>
</gene>
<evidence type="ECO:0000313" key="3">
    <source>
        <dbReference type="Proteomes" id="UP000317318"/>
    </source>
</evidence>
<protein>
    <submittedName>
        <fullName evidence="2">Uncharacterized protein</fullName>
    </submittedName>
</protein>
<dbReference type="EMBL" id="CP036268">
    <property type="protein sequence ID" value="QDT36267.1"/>
    <property type="molecule type" value="Genomic_DNA"/>
</dbReference>
<keyword evidence="1" id="KW-1133">Transmembrane helix</keyword>
<dbReference type="KEGG" id="svp:Pan189_06230"/>
<evidence type="ECO:0000256" key="1">
    <source>
        <dbReference type="SAM" id="Phobius"/>
    </source>
</evidence>
<dbReference type="Proteomes" id="UP000317318">
    <property type="component" value="Chromosome"/>
</dbReference>
<sequence>MSVLSFIVRHWFRFASLIAIETVLVVLALPTYSARPSSPEQILVDRIQTILGIAVLLQVLILASAILGNHFLIDRRPATRILEDGES</sequence>